<feature type="non-terminal residue" evidence="2">
    <location>
        <position position="1"/>
    </location>
</feature>
<protein>
    <submittedName>
        <fullName evidence="2">Uncharacterized protein</fullName>
    </submittedName>
</protein>
<reference evidence="2" key="1">
    <citation type="journal article" date="2014" name="Front. Microbiol.">
        <title>High frequency of phylogenetically diverse reductive dehalogenase-homologous genes in deep subseafloor sedimentary metagenomes.</title>
        <authorList>
            <person name="Kawai M."/>
            <person name="Futagami T."/>
            <person name="Toyoda A."/>
            <person name="Takaki Y."/>
            <person name="Nishi S."/>
            <person name="Hori S."/>
            <person name="Arai W."/>
            <person name="Tsubouchi T."/>
            <person name="Morono Y."/>
            <person name="Uchiyama I."/>
            <person name="Ito T."/>
            <person name="Fujiyama A."/>
            <person name="Inagaki F."/>
            <person name="Takami H."/>
        </authorList>
    </citation>
    <scope>NUCLEOTIDE SEQUENCE</scope>
    <source>
        <strain evidence="2">Expedition CK06-06</strain>
    </source>
</reference>
<feature type="region of interest" description="Disordered" evidence="1">
    <location>
        <begin position="1"/>
        <end position="29"/>
    </location>
</feature>
<name>X1S0I5_9ZZZZ</name>
<evidence type="ECO:0000313" key="2">
    <source>
        <dbReference type="EMBL" id="GAI61299.1"/>
    </source>
</evidence>
<dbReference type="EMBL" id="BARV01045882">
    <property type="protein sequence ID" value="GAI61299.1"/>
    <property type="molecule type" value="Genomic_DNA"/>
</dbReference>
<dbReference type="AlphaFoldDB" id="X1S0I5"/>
<proteinExistence type="predicted"/>
<gene>
    <name evidence="2" type="ORF">S06H3_66886</name>
</gene>
<accession>X1S0I5</accession>
<sequence length="29" mass="2898">SLKKQLSSGYGGSRASINAEATSSGPTSR</sequence>
<feature type="compositionally biased region" description="Polar residues" evidence="1">
    <location>
        <begin position="15"/>
        <end position="29"/>
    </location>
</feature>
<evidence type="ECO:0000256" key="1">
    <source>
        <dbReference type="SAM" id="MobiDB-lite"/>
    </source>
</evidence>
<comment type="caution">
    <text evidence="2">The sequence shown here is derived from an EMBL/GenBank/DDBJ whole genome shotgun (WGS) entry which is preliminary data.</text>
</comment>
<organism evidence="2">
    <name type="scientific">marine sediment metagenome</name>
    <dbReference type="NCBI Taxonomy" id="412755"/>
    <lineage>
        <taxon>unclassified sequences</taxon>
        <taxon>metagenomes</taxon>
        <taxon>ecological metagenomes</taxon>
    </lineage>
</organism>